<dbReference type="SUPFAM" id="SSF47413">
    <property type="entry name" value="lambda repressor-like DNA-binding domains"/>
    <property type="match status" value="1"/>
</dbReference>
<dbReference type="Gene3D" id="1.10.260.40">
    <property type="entry name" value="lambda repressor-like DNA-binding domains"/>
    <property type="match status" value="1"/>
</dbReference>
<feature type="domain" description="HTH cro/C1-type" evidence="2">
    <location>
        <begin position="8"/>
        <end position="62"/>
    </location>
</feature>
<name>A0ABW2ZJ02_9SPHI</name>
<organism evidence="3 4">
    <name type="scientific">Mucilaginibacter lutimaris</name>
    <dbReference type="NCBI Taxonomy" id="931629"/>
    <lineage>
        <taxon>Bacteria</taxon>
        <taxon>Pseudomonadati</taxon>
        <taxon>Bacteroidota</taxon>
        <taxon>Sphingobacteriia</taxon>
        <taxon>Sphingobacteriales</taxon>
        <taxon>Sphingobacteriaceae</taxon>
        <taxon>Mucilaginibacter</taxon>
    </lineage>
</organism>
<dbReference type="PROSITE" id="PS50943">
    <property type="entry name" value="HTH_CROC1"/>
    <property type="match status" value="1"/>
</dbReference>
<protein>
    <submittedName>
        <fullName evidence="3">Helix-turn-helix domain-containing protein</fullName>
    </submittedName>
</protein>
<sequence length="114" mass="12956">MDTFGKRLRECRDAKGLSQQDLAKLMHTSYTVIGKYERNETKPSIEVARNMAKLLDTTVGHLLGENDDLNVLKDPAMLKRLNELNSLSEPDRYSILYALDGLLRDAKARKTYAL</sequence>
<dbReference type="Pfam" id="PF01381">
    <property type="entry name" value="HTH_3"/>
    <property type="match status" value="1"/>
</dbReference>
<evidence type="ECO:0000259" key="2">
    <source>
        <dbReference type="PROSITE" id="PS50943"/>
    </source>
</evidence>
<reference evidence="4" key="1">
    <citation type="journal article" date="2019" name="Int. J. Syst. Evol. Microbiol.">
        <title>The Global Catalogue of Microorganisms (GCM) 10K type strain sequencing project: providing services to taxonomists for standard genome sequencing and annotation.</title>
        <authorList>
            <consortium name="The Broad Institute Genomics Platform"/>
            <consortium name="The Broad Institute Genome Sequencing Center for Infectious Disease"/>
            <person name="Wu L."/>
            <person name="Ma J."/>
        </authorList>
    </citation>
    <scope>NUCLEOTIDE SEQUENCE [LARGE SCALE GENOMIC DNA]</scope>
    <source>
        <strain evidence="4">CCUG 60742</strain>
    </source>
</reference>
<dbReference type="PANTHER" id="PTHR46558:SF4">
    <property type="entry name" value="DNA-BIDING PHAGE PROTEIN"/>
    <property type="match status" value="1"/>
</dbReference>
<dbReference type="InterPro" id="IPR010982">
    <property type="entry name" value="Lambda_DNA-bd_dom_sf"/>
</dbReference>
<keyword evidence="1" id="KW-0238">DNA-binding</keyword>
<dbReference type="RefSeq" id="WP_377143781.1">
    <property type="nucleotide sequence ID" value="NZ_JBHTIA010000011.1"/>
</dbReference>
<dbReference type="PANTHER" id="PTHR46558">
    <property type="entry name" value="TRACRIPTIONAL REGULATORY PROTEIN-RELATED-RELATED"/>
    <property type="match status" value="1"/>
</dbReference>
<gene>
    <name evidence="3" type="ORF">ACFQZI_14835</name>
</gene>
<evidence type="ECO:0000313" key="4">
    <source>
        <dbReference type="Proteomes" id="UP001597073"/>
    </source>
</evidence>
<evidence type="ECO:0000313" key="3">
    <source>
        <dbReference type="EMBL" id="MFD0766137.1"/>
    </source>
</evidence>
<dbReference type="SMART" id="SM00530">
    <property type="entry name" value="HTH_XRE"/>
    <property type="match status" value="1"/>
</dbReference>
<accession>A0ABW2ZJ02</accession>
<keyword evidence="4" id="KW-1185">Reference proteome</keyword>
<dbReference type="CDD" id="cd00093">
    <property type="entry name" value="HTH_XRE"/>
    <property type="match status" value="1"/>
</dbReference>
<dbReference type="EMBL" id="JBHTIA010000011">
    <property type="protein sequence ID" value="MFD0766137.1"/>
    <property type="molecule type" value="Genomic_DNA"/>
</dbReference>
<evidence type="ECO:0000256" key="1">
    <source>
        <dbReference type="ARBA" id="ARBA00023125"/>
    </source>
</evidence>
<comment type="caution">
    <text evidence="3">The sequence shown here is derived from an EMBL/GenBank/DDBJ whole genome shotgun (WGS) entry which is preliminary data.</text>
</comment>
<dbReference type="InterPro" id="IPR001387">
    <property type="entry name" value="Cro/C1-type_HTH"/>
</dbReference>
<dbReference type="Proteomes" id="UP001597073">
    <property type="component" value="Unassembled WGS sequence"/>
</dbReference>
<proteinExistence type="predicted"/>